<dbReference type="SUPFAM" id="SSF51658">
    <property type="entry name" value="Xylose isomerase-like"/>
    <property type="match status" value="1"/>
</dbReference>
<dbReference type="InterPro" id="IPR013022">
    <property type="entry name" value="Xyl_isomerase-like_TIM-brl"/>
</dbReference>
<protein>
    <submittedName>
        <fullName evidence="2">Sugar phosphate isomerase/epimerase</fullName>
    </submittedName>
</protein>
<dbReference type="GO" id="GO:0016853">
    <property type="term" value="F:isomerase activity"/>
    <property type="evidence" value="ECO:0007669"/>
    <property type="project" value="UniProtKB-KW"/>
</dbReference>
<evidence type="ECO:0000313" key="3">
    <source>
        <dbReference type="Proteomes" id="UP000235162"/>
    </source>
</evidence>
<evidence type="ECO:0000313" key="2">
    <source>
        <dbReference type="EMBL" id="PLW85529.1"/>
    </source>
</evidence>
<gene>
    <name evidence="2" type="ORF">C0029_12985</name>
</gene>
<keyword evidence="3" id="KW-1185">Reference proteome</keyword>
<dbReference type="KEGG" id="hja:BST95_04425"/>
<comment type="caution">
    <text evidence="2">The sequence shown here is derived from an EMBL/GenBank/DDBJ whole genome shotgun (WGS) entry which is preliminary data.</text>
</comment>
<dbReference type="InterPro" id="IPR050312">
    <property type="entry name" value="IolE/XylAMocC-like"/>
</dbReference>
<evidence type="ECO:0000259" key="1">
    <source>
        <dbReference type="Pfam" id="PF01261"/>
    </source>
</evidence>
<organism evidence="2 3">
    <name type="scientific">Halioglobus japonicus</name>
    <dbReference type="NCBI Taxonomy" id="930805"/>
    <lineage>
        <taxon>Bacteria</taxon>
        <taxon>Pseudomonadati</taxon>
        <taxon>Pseudomonadota</taxon>
        <taxon>Gammaproteobacteria</taxon>
        <taxon>Cellvibrionales</taxon>
        <taxon>Halieaceae</taxon>
        <taxon>Halioglobus</taxon>
    </lineage>
</organism>
<dbReference type="Gene3D" id="3.20.20.150">
    <property type="entry name" value="Divalent-metal-dependent TIM barrel enzymes"/>
    <property type="match status" value="1"/>
</dbReference>
<sequence>MKVRIGVDMRLWGDSIGVGHLPQLEMLAFLGYEGVAVPLAGQGLSELKLLRVALTDLDLVPLATTIIPAEFNPIDASERVRKRAVDYLKQRVDEAVELGSEVLCGGLFQAQGQLSGVPPTDREWDWSRRCLREVGEHAAGYGVKLGLEFQSRFDAHLVNTAAEAARMCREIDLDNVGVLYNTFHAHLEEFNPARALPAAGERLLMVHLSESHRGELGRGQVQWHETFATLDFLDYYGWLVVQALGVAASGDADSAHIWRERFDSREQLCADAIGLVQQTLRLQRE</sequence>
<feature type="domain" description="Xylose isomerase-like TIM barrel" evidence="1">
    <location>
        <begin position="28"/>
        <end position="242"/>
    </location>
</feature>
<reference evidence="2 3" key="1">
    <citation type="submission" date="2018-01" db="EMBL/GenBank/DDBJ databases">
        <title>The draft genome sequence of Halioglobus japonicus S1-36.</title>
        <authorList>
            <person name="Du Z.-J."/>
            <person name="Shi M.-J."/>
        </authorList>
    </citation>
    <scope>NUCLEOTIDE SEQUENCE [LARGE SCALE GENOMIC DNA]</scope>
    <source>
        <strain evidence="2 3">S1-36</strain>
    </source>
</reference>
<dbReference type="PANTHER" id="PTHR12110:SF41">
    <property type="entry name" value="INOSOSE DEHYDRATASE"/>
    <property type="match status" value="1"/>
</dbReference>
<name>A0AAP8SMH0_9GAMM</name>
<dbReference type="EMBL" id="PKUR01000003">
    <property type="protein sequence ID" value="PLW85529.1"/>
    <property type="molecule type" value="Genomic_DNA"/>
</dbReference>
<dbReference type="Pfam" id="PF01261">
    <property type="entry name" value="AP_endonuc_2"/>
    <property type="match status" value="1"/>
</dbReference>
<dbReference type="InterPro" id="IPR036237">
    <property type="entry name" value="Xyl_isomerase-like_sf"/>
</dbReference>
<dbReference type="AlphaFoldDB" id="A0AAP8SMH0"/>
<dbReference type="Proteomes" id="UP000235162">
    <property type="component" value="Unassembled WGS sequence"/>
</dbReference>
<accession>A0AAP8SMH0</accession>
<dbReference type="PANTHER" id="PTHR12110">
    <property type="entry name" value="HYDROXYPYRUVATE ISOMERASE"/>
    <property type="match status" value="1"/>
</dbReference>
<dbReference type="RefSeq" id="WP_084198306.1">
    <property type="nucleotide sequence ID" value="NZ_BMYL01000003.1"/>
</dbReference>
<proteinExistence type="predicted"/>
<keyword evidence="2" id="KW-0413">Isomerase</keyword>